<organism evidence="2 3">
    <name type="scientific">Prorocentrum cordatum</name>
    <dbReference type="NCBI Taxonomy" id="2364126"/>
    <lineage>
        <taxon>Eukaryota</taxon>
        <taxon>Sar</taxon>
        <taxon>Alveolata</taxon>
        <taxon>Dinophyceae</taxon>
        <taxon>Prorocentrales</taxon>
        <taxon>Prorocentraceae</taxon>
        <taxon>Prorocentrum</taxon>
    </lineage>
</organism>
<dbReference type="Proteomes" id="UP001189429">
    <property type="component" value="Unassembled WGS sequence"/>
</dbReference>
<reference evidence="2" key="1">
    <citation type="submission" date="2023-10" db="EMBL/GenBank/DDBJ databases">
        <authorList>
            <person name="Chen Y."/>
            <person name="Shah S."/>
            <person name="Dougan E. K."/>
            <person name="Thang M."/>
            <person name="Chan C."/>
        </authorList>
    </citation>
    <scope>NUCLEOTIDE SEQUENCE [LARGE SCALE GENOMIC DNA]</scope>
</reference>
<feature type="compositionally biased region" description="Low complexity" evidence="1">
    <location>
        <begin position="103"/>
        <end position="119"/>
    </location>
</feature>
<accession>A0ABN9Y5I0</accession>
<feature type="region of interest" description="Disordered" evidence="1">
    <location>
        <begin position="85"/>
        <end position="139"/>
    </location>
</feature>
<evidence type="ECO:0000313" key="3">
    <source>
        <dbReference type="Proteomes" id="UP001189429"/>
    </source>
</evidence>
<sequence length="180" mass="18127">VAEVRVEVEASPLAAVVRGVAAQAEPEHRVTSLIAALTESDFKHMSDLSDVGADDFAKLAPAFAACNSSFVKAFLSHCQSSASREQAAQAHKPGGRTEPQRPASLAAGVAAQAGSASGSAGAGCAGDQTPTAKRLDAPAECSQPPWQLLPIAPAIRVRSPLAGHGTRSSGLVAKPAGATI</sequence>
<protein>
    <submittedName>
        <fullName evidence="2">Uncharacterized protein</fullName>
    </submittedName>
</protein>
<keyword evidence="3" id="KW-1185">Reference proteome</keyword>
<dbReference type="EMBL" id="CAUYUJ010021821">
    <property type="protein sequence ID" value="CAK0907201.1"/>
    <property type="molecule type" value="Genomic_DNA"/>
</dbReference>
<evidence type="ECO:0000313" key="2">
    <source>
        <dbReference type="EMBL" id="CAK0907201.1"/>
    </source>
</evidence>
<gene>
    <name evidence="2" type="ORF">PCOR1329_LOCUS82299</name>
</gene>
<evidence type="ECO:0000256" key="1">
    <source>
        <dbReference type="SAM" id="MobiDB-lite"/>
    </source>
</evidence>
<feature type="non-terminal residue" evidence="2">
    <location>
        <position position="1"/>
    </location>
</feature>
<name>A0ABN9Y5I0_9DINO</name>
<proteinExistence type="predicted"/>
<comment type="caution">
    <text evidence="2">The sequence shown here is derived from an EMBL/GenBank/DDBJ whole genome shotgun (WGS) entry which is preliminary data.</text>
</comment>